<dbReference type="Pfam" id="PF20150">
    <property type="entry name" value="2EXR"/>
    <property type="match status" value="1"/>
</dbReference>
<dbReference type="InterPro" id="IPR045518">
    <property type="entry name" value="2EXR"/>
</dbReference>
<dbReference type="AlphaFoldDB" id="A0A6A5T6Z3"/>
<dbReference type="PANTHER" id="PTHR35910:SF6">
    <property type="entry name" value="2EXR DOMAIN-CONTAINING PROTEIN"/>
    <property type="match status" value="1"/>
</dbReference>
<dbReference type="OrthoDB" id="3513892at2759"/>
<dbReference type="Proteomes" id="UP000800038">
    <property type="component" value="Unassembled WGS sequence"/>
</dbReference>
<accession>A0A6A5T6Z3</accession>
<protein>
    <recommendedName>
        <fullName evidence="1">2EXR domain-containing protein</fullName>
    </recommendedName>
</protein>
<evidence type="ECO:0000313" key="3">
    <source>
        <dbReference type="Proteomes" id="UP000800038"/>
    </source>
</evidence>
<proteinExistence type="predicted"/>
<sequence length="258" mass="29173">MSPSLLILPKEIRLQIWSHAYFSQPPRLVALETLPHNEEHPGHTFCPRYSPSPAPTVVNLCHESRAEARYQALKAGHIVQLPHPLGGPNPGPDLYFRFSTDILFIPLLGPRLGHYDSSPDSGLLAHFHTAIASNPTLLRSIAITKVIQSGFRDGSLSNVLREFPNISRIVMMLTEDVENSDREKELFVRAAARIVRMYKIDLMSRARGKGETFRPHLFDVEFARLRGGTLDIVSKEIWKEWSDGGDEWATLDNSEPFW</sequence>
<dbReference type="PANTHER" id="PTHR35910">
    <property type="entry name" value="2EXR DOMAIN-CONTAINING PROTEIN"/>
    <property type="match status" value="1"/>
</dbReference>
<feature type="domain" description="2EXR" evidence="1">
    <location>
        <begin position="8"/>
        <end position="103"/>
    </location>
</feature>
<gene>
    <name evidence="2" type="ORF">EJ02DRAFT_452163</name>
</gene>
<keyword evidence="3" id="KW-1185">Reference proteome</keyword>
<evidence type="ECO:0000313" key="2">
    <source>
        <dbReference type="EMBL" id="KAF1944827.1"/>
    </source>
</evidence>
<name>A0A6A5T6Z3_9PLEO</name>
<evidence type="ECO:0000259" key="1">
    <source>
        <dbReference type="Pfam" id="PF20150"/>
    </source>
</evidence>
<reference evidence="2" key="1">
    <citation type="journal article" date="2020" name="Stud. Mycol.">
        <title>101 Dothideomycetes genomes: a test case for predicting lifestyles and emergence of pathogens.</title>
        <authorList>
            <person name="Haridas S."/>
            <person name="Albert R."/>
            <person name="Binder M."/>
            <person name="Bloem J."/>
            <person name="Labutti K."/>
            <person name="Salamov A."/>
            <person name="Andreopoulos B."/>
            <person name="Baker S."/>
            <person name="Barry K."/>
            <person name="Bills G."/>
            <person name="Bluhm B."/>
            <person name="Cannon C."/>
            <person name="Castanera R."/>
            <person name="Culley D."/>
            <person name="Daum C."/>
            <person name="Ezra D."/>
            <person name="Gonzalez J."/>
            <person name="Henrissat B."/>
            <person name="Kuo A."/>
            <person name="Liang C."/>
            <person name="Lipzen A."/>
            <person name="Lutzoni F."/>
            <person name="Magnuson J."/>
            <person name="Mondo S."/>
            <person name="Nolan M."/>
            <person name="Ohm R."/>
            <person name="Pangilinan J."/>
            <person name="Park H.-J."/>
            <person name="Ramirez L."/>
            <person name="Alfaro M."/>
            <person name="Sun H."/>
            <person name="Tritt A."/>
            <person name="Yoshinaga Y."/>
            <person name="Zwiers L.-H."/>
            <person name="Turgeon B."/>
            <person name="Goodwin S."/>
            <person name="Spatafora J."/>
            <person name="Crous P."/>
            <person name="Grigoriev I."/>
        </authorList>
    </citation>
    <scope>NUCLEOTIDE SEQUENCE</scope>
    <source>
        <strain evidence="2">CBS 161.51</strain>
    </source>
</reference>
<dbReference type="EMBL" id="ML976014">
    <property type="protein sequence ID" value="KAF1944827.1"/>
    <property type="molecule type" value="Genomic_DNA"/>
</dbReference>
<organism evidence="2 3">
    <name type="scientific">Clathrospora elynae</name>
    <dbReference type="NCBI Taxonomy" id="706981"/>
    <lineage>
        <taxon>Eukaryota</taxon>
        <taxon>Fungi</taxon>
        <taxon>Dikarya</taxon>
        <taxon>Ascomycota</taxon>
        <taxon>Pezizomycotina</taxon>
        <taxon>Dothideomycetes</taxon>
        <taxon>Pleosporomycetidae</taxon>
        <taxon>Pleosporales</taxon>
        <taxon>Diademaceae</taxon>
        <taxon>Clathrospora</taxon>
    </lineage>
</organism>